<feature type="transmembrane region" description="Helical" evidence="11">
    <location>
        <begin position="76"/>
        <end position="97"/>
    </location>
</feature>
<organism evidence="14 15">
    <name type="scientific">Alteromonas alba</name>
    <dbReference type="NCBI Taxonomy" id="2079529"/>
    <lineage>
        <taxon>Bacteria</taxon>
        <taxon>Pseudomonadati</taxon>
        <taxon>Pseudomonadota</taxon>
        <taxon>Gammaproteobacteria</taxon>
        <taxon>Alteromonadales</taxon>
        <taxon>Alteromonadaceae</taxon>
        <taxon>Alteromonas/Salinimonas group</taxon>
        <taxon>Alteromonas</taxon>
    </lineage>
</organism>
<evidence type="ECO:0000256" key="5">
    <source>
        <dbReference type="ARBA" id="ARBA00022475"/>
    </source>
</evidence>
<dbReference type="Gene3D" id="1.10.3720.10">
    <property type="entry name" value="MetI-like"/>
    <property type="match status" value="1"/>
</dbReference>
<dbReference type="Proteomes" id="UP000238949">
    <property type="component" value="Unassembled WGS sequence"/>
</dbReference>
<comment type="similarity">
    <text evidence="3 12">Belongs to the binding-protein-dependent transport system permease family. CysTW subfamily.</text>
</comment>
<keyword evidence="5" id="KW-1003">Cell membrane</keyword>
<keyword evidence="8 11" id="KW-0812">Transmembrane</keyword>
<evidence type="ECO:0000256" key="8">
    <source>
        <dbReference type="ARBA" id="ARBA00022692"/>
    </source>
</evidence>
<dbReference type="PANTHER" id="PTHR30183:SF8">
    <property type="entry name" value="MOLYBDENUM TRANSPORT SYSTEM PERMEASE"/>
    <property type="match status" value="1"/>
</dbReference>
<evidence type="ECO:0000256" key="3">
    <source>
        <dbReference type="ARBA" id="ARBA00007069"/>
    </source>
</evidence>
<evidence type="ECO:0000313" key="14">
    <source>
        <dbReference type="EMBL" id="PRO71669.1"/>
    </source>
</evidence>
<dbReference type="Pfam" id="PF00528">
    <property type="entry name" value="BPD_transp_1"/>
    <property type="match status" value="1"/>
</dbReference>
<dbReference type="AlphaFoldDB" id="A0A2S9V5E4"/>
<evidence type="ECO:0000256" key="6">
    <source>
        <dbReference type="ARBA" id="ARBA00022505"/>
    </source>
</evidence>
<evidence type="ECO:0000256" key="9">
    <source>
        <dbReference type="ARBA" id="ARBA00022989"/>
    </source>
</evidence>
<reference evidence="15" key="1">
    <citation type="journal article" date="2020" name="Int. J. Syst. Evol. Microbiol.">
        <title>Alteromonas alba sp. nov., a marine bacterium isolated from the seawater of the West Pacific Ocean.</title>
        <authorList>
            <person name="Sun C."/>
            <person name="Wu Y.-H."/>
            <person name="Xamxidin M."/>
            <person name="Cheng H."/>
            <person name="Xu X.-W."/>
        </authorList>
    </citation>
    <scope>NUCLEOTIDE SEQUENCE [LARGE SCALE GENOMIC DNA]</scope>
    <source>
        <strain evidence="15">190</strain>
    </source>
</reference>
<keyword evidence="10 11" id="KW-0472">Membrane</keyword>
<feature type="transmembrane region" description="Helical" evidence="11">
    <location>
        <begin position="6"/>
        <end position="30"/>
    </location>
</feature>
<name>A0A2S9V5E4_9ALTE</name>
<protein>
    <recommendedName>
        <fullName evidence="12">Molybdenum transport system permease</fullName>
    </recommendedName>
</protein>
<dbReference type="RefSeq" id="WP_105936310.1">
    <property type="nucleotide sequence ID" value="NZ_PVNP01000202.1"/>
</dbReference>
<evidence type="ECO:0000259" key="13">
    <source>
        <dbReference type="PROSITE" id="PS50928"/>
    </source>
</evidence>
<feature type="transmembrane region" description="Helical" evidence="11">
    <location>
        <begin position="189"/>
        <end position="208"/>
    </location>
</feature>
<dbReference type="CDD" id="cd06261">
    <property type="entry name" value="TM_PBP2"/>
    <property type="match status" value="1"/>
</dbReference>
<dbReference type="PROSITE" id="PS50928">
    <property type="entry name" value="ABC_TM1"/>
    <property type="match status" value="1"/>
</dbReference>
<accession>A0A2S9V5E4</accession>
<evidence type="ECO:0000256" key="11">
    <source>
        <dbReference type="RuleBase" id="RU363032"/>
    </source>
</evidence>
<comment type="subcellular location">
    <subcellularLocation>
        <location evidence="2 12">Cell inner membrane</location>
        <topology evidence="2 12">Multi-pass membrane protein</topology>
    </subcellularLocation>
    <subcellularLocation>
        <location evidence="11">Cell membrane</location>
        <topology evidence="11">Multi-pass membrane protein</topology>
    </subcellularLocation>
</comment>
<keyword evidence="4 11" id="KW-0813">Transport</keyword>
<comment type="caution">
    <text evidence="14">The sequence shown here is derived from an EMBL/GenBank/DDBJ whole genome shotgun (WGS) entry which is preliminary data.</text>
</comment>
<dbReference type="FunFam" id="1.10.3720.10:FF:000054">
    <property type="entry name" value="Molybdenum transport system permease"/>
    <property type="match status" value="1"/>
</dbReference>
<evidence type="ECO:0000256" key="7">
    <source>
        <dbReference type="ARBA" id="ARBA00022519"/>
    </source>
</evidence>
<dbReference type="OrthoDB" id="9795403at2"/>
<dbReference type="GO" id="GO:0005886">
    <property type="term" value="C:plasma membrane"/>
    <property type="evidence" value="ECO:0007669"/>
    <property type="project" value="UniProtKB-SubCell"/>
</dbReference>
<dbReference type="PANTHER" id="PTHR30183">
    <property type="entry name" value="MOLYBDENUM TRANSPORT SYSTEM PERMEASE PROTEIN MODB"/>
    <property type="match status" value="1"/>
</dbReference>
<evidence type="ECO:0000256" key="2">
    <source>
        <dbReference type="ARBA" id="ARBA00004429"/>
    </source>
</evidence>
<comment type="caution">
    <text evidence="12">Lacks conserved residue(s) required for the propagation of feature annotation.</text>
</comment>
<keyword evidence="15" id="KW-1185">Reference proteome</keyword>
<evidence type="ECO:0000256" key="4">
    <source>
        <dbReference type="ARBA" id="ARBA00022448"/>
    </source>
</evidence>
<evidence type="ECO:0000313" key="15">
    <source>
        <dbReference type="Proteomes" id="UP000238949"/>
    </source>
</evidence>
<sequence length="224" mass="24401">MQALLLTLKLASTVTIILLFFGIPFSWWLARSHSKLTSLLTALVAMPLILPPTVLGFYLLLLLGPEGPVGKITTQLGIGLFPFTFSGLVIASIIYSLPFTVQPLVSAFEAIPGRTLEVASTLRASPIDAFFSIVLPLSKSGILTAIVLTFAHTVGEFGVILMIGGNIPGETQVVSIQIYDHVESMDYGAAHRLSLIMLVFSFVTLTLLQWIRRRRFAFVPVKSK</sequence>
<dbReference type="EMBL" id="PVNP01000202">
    <property type="protein sequence ID" value="PRO71669.1"/>
    <property type="molecule type" value="Genomic_DNA"/>
</dbReference>
<evidence type="ECO:0000256" key="12">
    <source>
        <dbReference type="RuleBase" id="RU365097"/>
    </source>
</evidence>
<proteinExistence type="inferred from homology"/>
<dbReference type="InterPro" id="IPR011867">
    <property type="entry name" value="ModB_ABC"/>
</dbReference>
<evidence type="ECO:0000256" key="1">
    <source>
        <dbReference type="ARBA" id="ARBA00002949"/>
    </source>
</evidence>
<dbReference type="GO" id="GO:0015098">
    <property type="term" value="F:molybdate ion transmembrane transporter activity"/>
    <property type="evidence" value="ECO:0007669"/>
    <property type="project" value="UniProtKB-UniRule"/>
</dbReference>
<evidence type="ECO:0000256" key="10">
    <source>
        <dbReference type="ARBA" id="ARBA00023136"/>
    </source>
</evidence>
<dbReference type="InterPro" id="IPR000515">
    <property type="entry name" value="MetI-like"/>
</dbReference>
<keyword evidence="9 11" id="KW-1133">Transmembrane helix</keyword>
<keyword evidence="7 12" id="KW-0997">Cell inner membrane</keyword>
<gene>
    <name evidence="14" type="primary">modB</name>
    <name evidence="14" type="ORF">C6Y40_20780</name>
</gene>
<dbReference type="InterPro" id="IPR035906">
    <property type="entry name" value="MetI-like_sf"/>
</dbReference>
<keyword evidence="6 12" id="KW-0500">Molybdenum</keyword>
<feature type="transmembrane region" description="Helical" evidence="11">
    <location>
        <begin position="42"/>
        <end position="64"/>
    </location>
</feature>
<comment type="function">
    <text evidence="1 12">Part of the binding-protein-dependent transport system for molybdenum; probably responsible for the translocation of the substrate across the membrane.</text>
</comment>
<dbReference type="SUPFAM" id="SSF161098">
    <property type="entry name" value="MetI-like"/>
    <property type="match status" value="1"/>
</dbReference>
<feature type="domain" description="ABC transmembrane type-1" evidence="13">
    <location>
        <begin position="4"/>
        <end position="208"/>
    </location>
</feature>
<dbReference type="NCBIfam" id="TIGR02141">
    <property type="entry name" value="modB_ABC"/>
    <property type="match status" value="1"/>
</dbReference>